<reference evidence="2 4" key="4">
    <citation type="submission" date="2018-06" db="EMBL/GenBank/DDBJ databases">
        <authorList>
            <consortium name="Pathogen Informatics"/>
            <person name="Doyle S."/>
        </authorList>
    </citation>
    <scope>NUCLEOTIDE SEQUENCE [LARGE SCALE GENOMIC DNA]</scope>
    <source>
        <strain evidence="4">NCTC 9529</strain>
        <strain evidence="2">NCTC9529</strain>
    </source>
</reference>
<organism evidence="1 3">
    <name type="scientific">Cronobacter universalis NCTC 9529</name>
    <dbReference type="NCBI Taxonomy" id="1074000"/>
    <lineage>
        <taxon>Bacteria</taxon>
        <taxon>Pseudomonadati</taxon>
        <taxon>Pseudomonadota</taxon>
        <taxon>Gammaproteobacteria</taxon>
        <taxon>Enterobacterales</taxon>
        <taxon>Enterobacteriaceae</taxon>
        <taxon>Cronobacter</taxon>
    </lineage>
</organism>
<sequence>MITEKEAIRIARDNAVKLIENGWDEKFCQARVIVMDGGTYWEVSTNVAPSSGLDWEGAFFSSPINYYVDANGGAFKGYRTHRDDKICYPTGKHKG</sequence>
<protein>
    <submittedName>
        <fullName evidence="1">Uncharacterized protein</fullName>
    </submittedName>
</protein>
<reference evidence="3" key="2">
    <citation type="submission" date="2015-09" db="EMBL/GenBank/DDBJ databases">
        <title>Cronobacter genome sequencing and assembly.</title>
        <authorList>
            <person name="Descombes P."/>
            <person name="Baert L."/>
            <person name="Ngom-Bru C."/>
            <person name="Barretto C."/>
        </authorList>
    </citation>
    <scope>NUCLEOTIDE SEQUENCE [LARGE SCALE GENOMIC DNA]</scope>
    <source>
        <strain evidence="3">NCTC 9529</strain>
    </source>
</reference>
<dbReference type="KEGG" id="cui:AFK65_12460"/>
<reference evidence="1 3" key="3">
    <citation type="journal article" date="2016" name="Genome Announc.">
        <title>Fully Closed Genome Sequences of Five Type Strains of the Genus Cronobacter and One Cronobacter sakazakii Strain.</title>
        <authorList>
            <person name="Moine D."/>
            <person name="Kassam M."/>
            <person name="Baert L."/>
            <person name="Tang Y."/>
            <person name="Barretto C."/>
            <person name="Ngom Bru C."/>
            <person name="Klijn A."/>
            <person name="Descombes P."/>
        </authorList>
    </citation>
    <scope>NUCLEOTIDE SEQUENCE [LARGE SCALE GENOMIC DNA]</scope>
    <source>
        <strain evidence="1 3">NCTC 9529</strain>
    </source>
</reference>
<dbReference type="RefSeq" id="WP_032804726.1">
    <property type="nucleotide sequence ID" value="NZ_AJKW01000008.1"/>
</dbReference>
<proteinExistence type="predicted"/>
<reference evidence="3" key="1">
    <citation type="submission" date="2015-07" db="EMBL/GenBank/DDBJ databases">
        <authorList>
            <person name="Moine D."/>
            <person name="Kassam M."/>
        </authorList>
    </citation>
    <scope>NUCLEOTIDE SEQUENCE [LARGE SCALE GENOMIC DNA]</scope>
    <source>
        <strain evidence="3">NCTC 9529</strain>
    </source>
</reference>
<evidence type="ECO:0000313" key="2">
    <source>
        <dbReference type="EMBL" id="STD10913.1"/>
    </source>
</evidence>
<dbReference type="EMBL" id="UFYH01000001">
    <property type="protein sequence ID" value="STD10913.1"/>
    <property type="molecule type" value="Genomic_DNA"/>
</dbReference>
<evidence type="ECO:0000313" key="4">
    <source>
        <dbReference type="Proteomes" id="UP000254849"/>
    </source>
</evidence>
<dbReference type="Proteomes" id="UP000254849">
    <property type="component" value="Unassembled WGS sequence"/>
</dbReference>
<evidence type="ECO:0000313" key="1">
    <source>
        <dbReference type="EMBL" id="ALB55440.1"/>
    </source>
</evidence>
<dbReference type="AlphaFoldDB" id="A0AAC8VR53"/>
<name>A0AAC8VR53_9ENTR</name>
<gene>
    <name evidence="1" type="ORF">AFK65_12460</name>
    <name evidence="2" type="ORF">NCTC9529_02548</name>
</gene>
<dbReference type="EMBL" id="CP012257">
    <property type="protein sequence ID" value="ALB55440.1"/>
    <property type="molecule type" value="Genomic_DNA"/>
</dbReference>
<evidence type="ECO:0000313" key="3">
    <source>
        <dbReference type="Proteomes" id="UP000061974"/>
    </source>
</evidence>
<keyword evidence="4" id="KW-1185">Reference proteome</keyword>
<dbReference type="Proteomes" id="UP000061974">
    <property type="component" value="Chromosome"/>
</dbReference>
<accession>A0AAC8VR53</accession>